<gene>
    <name evidence="2" type="ORF">E3N88_20714</name>
</gene>
<accession>A0A5N6NHT8</accession>
<evidence type="ECO:0000313" key="2">
    <source>
        <dbReference type="EMBL" id="KAD4888641.1"/>
    </source>
</evidence>
<dbReference type="Proteomes" id="UP000326396">
    <property type="component" value="Linkage Group LG19"/>
</dbReference>
<feature type="region of interest" description="Disordered" evidence="1">
    <location>
        <begin position="1"/>
        <end position="99"/>
    </location>
</feature>
<reference evidence="2 3" key="1">
    <citation type="submission" date="2019-05" db="EMBL/GenBank/DDBJ databases">
        <title>Mikania micrantha, genome provides insights into the molecular mechanism of rapid growth.</title>
        <authorList>
            <person name="Liu B."/>
        </authorList>
    </citation>
    <scope>NUCLEOTIDE SEQUENCE [LARGE SCALE GENOMIC DNA]</scope>
    <source>
        <strain evidence="2">NLD-2019</strain>
        <tissue evidence="2">Leaf</tissue>
    </source>
</reference>
<organism evidence="2 3">
    <name type="scientific">Mikania micrantha</name>
    <name type="common">bitter vine</name>
    <dbReference type="NCBI Taxonomy" id="192012"/>
    <lineage>
        <taxon>Eukaryota</taxon>
        <taxon>Viridiplantae</taxon>
        <taxon>Streptophyta</taxon>
        <taxon>Embryophyta</taxon>
        <taxon>Tracheophyta</taxon>
        <taxon>Spermatophyta</taxon>
        <taxon>Magnoliopsida</taxon>
        <taxon>eudicotyledons</taxon>
        <taxon>Gunneridae</taxon>
        <taxon>Pentapetalae</taxon>
        <taxon>asterids</taxon>
        <taxon>campanulids</taxon>
        <taxon>Asterales</taxon>
        <taxon>Asteraceae</taxon>
        <taxon>Asteroideae</taxon>
        <taxon>Heliantheae alliance</taxon>
        <taxon>Eupatorieae</taxon>
        <taxon>Mikania</taxon>
    </lineage>
</organism>
<protein>
    <submittedName>
        <fullName evidence="2">Uncharacterized protein</fullName>
    </submittedName>
</protein>
<name>A0A5N6NHT8_9ASTR</name>
<evidence type="ECO:0000256" key="1">
    <source>
        <dbReference type="SAM" id="MobiDB-lite"/>
    </source>
</evidence>
<keyword evidence="3" id="KW-1185">Reference proteome</keyword>
<dbReference type="EMBL" id="SZYD01000011">
    <property type="protein sequence ID" value="KAD4888641.1"/>
    <property type="molecule type" value="Genomic_DNA"/>
</dbReference>
<feature type="compositionally biased region" description="Basic and acidic residues" evidence="1">
    <location>
        <begin position="83"/>
        <end position="93"/>
    </location>
</feature>
<dbReference type="AlphaFoldDB" id="A0A5N6NHT8"/>
<feature type="compositionally biased region" description="Basic and acidic residues" evidence="1">
    <location>
        <begin position="46"/>
        <end position="55"/>
    </location>
</feature>
<evidence type="ECO:0000313" key="3">
    <source>
        <dbReference type="Proteomes" id="UP000326396"/>
    </source>
</evidence>
<comment type="caution">
    <text evidence="2">The sequence shown here is derived from an EMBL/GenBank/DDBJ whole genome shotgun (WGS) entry which is preliminary data.</text>
</comment>
<sequence>MVAIARCGHHRHQEAVRPSKSYAIAGAGGAMASVGGGEEEADGEWEGDRKADGERGGAMASVGDGEEEADDGGAVNIGFHSPNIDKGKGEKTSTRNPIFYPKDKRINVKASGQKEVTQVNLLYRNGKKKVARGRRQKAGGLTHRLERYQLLERPEPQASW</sequence>
<proteinExistence type="predicted"/>